<organism evidence="1 2">
    <name type="scientific">Actinoplanes sandaracinus</name>
    <dbReference type="NCBI Taxonomy" id="3045177"/>
    <lineage>
        <taxon>Bacteria</taxon>
        <taxon>Bacillati</taxon>
        <taxon>Actinomycetota</taxon>
        <taxon>Actinomycetes</taxon>
        <taxon>Micromonosporales</taxon>
        <taxon>Micromonosporaceae</taxon>
        <taxon>Actinoplanes</taxon>
    </lineage>
</organism>
<evidence type="ECO:0000313" key="2">
    <source>
        <dbReference type="Proteomes" id="UP001241758"/>
    </source>
</evidence>
<dbReference type="EMBL" id="JASCTH010000010">
    <property type="protein sequence ID" value="MDI6100263.1"/>
    <property type="molecule type" value="Genomic_DNA"/>
</dbReference>
<dbReference type="RefSeq" id="WP_282760945.1">
    <property type="nucleotide sequence ID" value="NZ_JASCTH010000010.1"/>
</dbReference>
<accession>A0ABT6WKL9</accession>
<keyword evidence="2" id="KW-1185">Reference proteome</keyword>
<sequence length="43" mass="4918">MRHQRCTRDENDNHATTWTVTAMSVLDAVVRWLIVLLADHLAG</sequence>
<evidence type="ECO:0000313" key="1">
    <source>
        <dbReference type="EMBL" id="MDI6100263.1"/>
    </source>
</evidence>
<comment type="caution">
    <text evidence="1">The sequence shown here is derived from an EMBL/GenBank/DDBJ whole genome shotgun (WGS) entry which is preliminary data.</text>
</comment>
<proteinExistence type="predicted"/>
<gene>
    <name evidence="1" type="ORF">QLQ12_16785</name>
</gene>
<reference evidence="1 2" key="1">
    <citation type="submission" date="2023-05" db="EMBL/GenBank/DDBJ databases">
        <title>Actinoplanes sp. NEAU-A12 genome sequencing.</title>
        <authorList>
            <person name="Wang Z.-S."/>
        </authorList>
    </citation>
    <scope>NUCLEOTIDE SEQUENCE [LARGE SCALE GENOMIC DNA]</scope>
    <source>
        <strain evidence="1 2">NEAU-A12</strain>
    </source>
</reference>
<protein>
    <submittedName>
        <fullName evidence="1">Uncharacterized protein</fullName>
    </submittedName>
</protein>
<dbReference type="Proteomes" id="UP001241758">
    <property type="component" value="Unassembled WGS sequence"/>
</dbReference>
<name>A0ABT6WKL9_9ACTN</name>